<protein>
    <submittedName>
        <fullName evidence="2">Uncharacterized protein</fullName>
    </submittedName>
</protein>
<evidence type="ECO:0000256" key="1">
    <source>
        <dbReference type="SAM" id="Coils"/>
    </source>
</evidence>
<name>A0A1N6FTY8_9BURK</name>
<feature type="coiled-coil region" evidence="1">
    <location>
        <begin position="130"/>
        <end position="157"/>
    </location>
</feature>
<proteinExistence type="predicted"/>
<keyword evidence="1" id="KW-0175">Coiled coil</keyword>
<sequence length="330" mass="37070">MSEHRRGSKDTEQRLIQIIASHAIKFPGKKLLKAKLAAAAGITRQALHRYYGHLEPYISGEKSVSDLLDGNSKNAVLSTGIERLKALEAELQSLKVGRDKAIERARTEYLTSLMKSDLALHDVDGLRARLEAQSLHNDILINQIKTLEAELTVLKLEKRHLLPKQSAGWDNTSIFDVNLKRIFDAYQTSGDAAKLDREKLKAVQDAIVRAQKASSADAAIVVFIDRYLCSFDMFCKDFKSQRNGNFVIVRAPVFSTLQLKTLVLSKLDIDTPVKIFSPYCESQIVAKAQRAFYFSYVPEHEIALADKMQSMSISDPRVNEVVTYKIEQGE</sequence>
<dbReference type="RefSeq" id="WP_074293986.1">
    <property type="nucleotide sequence ID" value="NZ_FSRU01000001.1"/>
</dbReference>
<dbReference type="EMBL" id="FSRU01000001">
    <property type="protein sequence ID" value="SIN98734.1"/>
    <property type="molecule type" value="Genomic_DNA"/>
</dbReference>
<evidence type="ECO:0000313" key="2">
    <source>
        <dbReference type="EMBL" id="SIN98734.1"/>
    </source>
</evidence>
<dbReference type="AlphaFoldDB" id="A0A1N6FTY8"/>
<keyword evidence="3" id="KW-1185">Reference proteome</keyword>
<organism evidence="2 3">
    <name type="scientific">Paraburkholderia phenazinium</name>
    <dbReference type="NCBI Taxonomy" id="60549"/>
    <lineage>
        <taxon>Bacteria</taxon>
        <taxon>Pseudomonadati</taxon>
        <taxon>Pseudomonadota</taxon>
        <taxon>Betaproteobacteria</taxon>
        <taxon>Burkholderiales</taxon>
        <taxon>Burkholderiaceae</taxon>
        <taxon>Paraburkholderia</taxon>
    </lineage>
</organism>
<evidence type="ECO:0000313" key="3">
    <source>
        <dbReference type="Proteomes" id="UP000185151"/>
    </source>
</evidence>
<reference evidence="2 3" key="1">
    <citation type="submission" date="2016-11" db="EMBL/GenBank/DDBJ databases">
        <authorList>
            <person name="Jaros S."/>
            <person name="Januszkiewicz K."/>
            <person name="Wedrychowicz H."/>
        </authorList>
    </citation>
    <scope>NUCLEOTIDE SEQUENCE [LARGE SCALE GENOMIC DNA]</scope>
    <source>
        <strain evidence="2 3">GAS95</strain>
    </source>
</reference>
<dbReference type="Proteomes" id="UP000185151">
    <property type="component" value="Unassembled WGS sequence"/>
</dbReference>
<accession>A0A1N6FTY8</accession>
<gene>
    <name evidence="2" type="ORF">SAMN05444165_0390</name>
</gene>